<organism evidence="2 3">
    <name type="scientific">Parafrankia soli</name>
    <dbReference type="NCBI Taxonomy" id="2599596"/>
    <lineage>
        <taxon>Bacteria</taxon>
        <taxon>Bacillati</taxon>
        <taxon>Actinomycetota</taxon>
        <taxon>Actinomycetes</taxon>
        <taxon>Frankiales</taxon>
        <taxon>Frankiaceae</taxon>
        <taxon>Parafrankia</taxon>
    </lineage>
</organism>
<name>A0A1S1R1Q4_9ACTN</name>
<dbReference type="RefSeq" id="WP_071060819.1">
    <property type="nucleotide sequence ID" value="NZ_MAXA01000080.1"/>
</dbReference>
<feature type="region of interest" description="Disordered" evidence="1">
    <location>
        <begin position="170"/>
        <end position="197"/>
    </location>
</feature>
<keyword evidence="3" id="KW-1185">Reference proteome</keyword>
<evidence type="ECO:0008006" key="4">
    <source>
        <dbReference type="Google" id="ProtNLM"/>
    </source>
</evidence>
<dbReference type="Proteomes" id="UP000179769">
    <property type="component" value="Unassembled WGS sequence"/>
</dbReference>
<sequence>MSRHDPALARALAVACRQKGALTRVQARCAGLTDHRLHQLVQNEDWLNPVQGGYVVPTCDTYLGRCQAALLVLPCATLCGLTAARLHEFPTLPPCSDDEPIHLLLPPGSSRRRNKGVVLWYDAMSAEQQEQVHGLRATSAARTLVDLLASGSRDTAASLLDHAAEGGLVAPEELDELRGALDTQPEATRPDPVRPDT</sequence>
<reference evidence="3" key="1">
    <citation type="submission" date="2016-07" db="EMBL/GenBank/DDBJ databases">
        <title>Frankia sp. NRRL B-16219 Genome sequencing.</title>
        <authorList>
            <person name="Ghodhbane-Gtari F."/>
            <person name="Swanson E."/>
            <person name="Gueddou A."/>
            <person name="Louati M."/>
            <person name="Nouioui I."/>
            <person name="Hezbri K."/>
            <person name="Abebe-Akele F."/>
            <person name="Simpson S."/>
            <person name="Morris K."/>
            <person name="Thomas K."/>
            <person name="Gtari M."/>
            <person name="Tisa L.S."/>
        </authorList>
    </citation>
    <scope>NUCLEOTIDE SEQUENCE [LARGE SCALE GENOMIC DNA]</scope>
    <source>
        <strain evidence="3">NRRL B-16219</strain>
    </source>
</reference>
<proteinExistence type="predicted"/>
<accession>A0A1S1R1Q4</accession>
<protein>
    <recommendedName>
        <fullName evidence="4">Transcriptional regulator</fullName>
    </recommendedName>
</protein>
<evidence type="ECO:0000256" key="1">
    <source>
        <dbReference type="SAM" id="MobiDB-lite"/>
    </source>
</evidence>
<comment type="caution">
    <text evidence="2">The sequence shown here is derived from an EMBL/GenBank/DDBJ whole genome shotgun (WGS) entry which is preliminary data.</text>
</comment>
<evidence type="ECO:0000313" key="3">
    <source>
        <dbReference type="Proteomes" id="UP000179769"/>
    </source>
</evidence>
<dbReference type="AlphaFoldDB" id="A0A1S1R1Q4"/>
<gene>
    <name evidence="2" type="ORF">BBK14_12945</name>
</gene>
<feature type="compositionally biased region" description="Basic and acidic residues" evidence="1">
    <location>
        <begin position="188"/>
        <end position="197"/>
    </location>
</feature>
<evidence type="ECO:0000313" key="2">
    <source>
        <dbReference type="EMBL" id="OHV40110.1"/>
    </source>
</evidence>
<dbReference type="EMBL" id="MAXA01000080">
    <property type="protein sequence ID" value="OHV40110.1"/>
    <property type="molecule type" value="Genomic_DNA"/>
</dbReference>
<dbReference type="OrthoDB" id="5143202at2"/>